<comment type="caution">
    <text evidence="3">The sequence shown here is derived from an EMBL/GenBank/DDBJ whole genome shotgun (WGS) entry which is preliminary data.</text>
</comment>
<reference evidence="3" key="1">
    <citation type="submission" date="2013-05" db="EMBL/GenBank/DDBJ databases">
        <authorList>
            <person name="Yim A.K.Y."/>
            <person name="Chan T.F."/>
            <person name="Ji K.M."/>
            <person name="Liu X.Y."/>
            <person name="Zhou J.W."/>
            <person name="Li R.Q."/>
            <person name="Yang K.Y."/>
            <person name="Li J."/>
            <person name="Li M."/>
            <person name="Law P.T.W."/>
            <person name="Wu Y.L."/>
            <person name="Cai Z.L."/>
            <person name="Qin H."/>
            <person name="Bao Y."/>
            <person name="Leung R.K.K."/>
            <person name="Ng P.K.S."/>
            <person name="Zou J."/>
            <person name="Zhong X.J."/>
            <person name="Ran P.X."/>
            <person name="Zhong N.S."/>
            <person name="Liu Z.G."/>
            <person name="Tsui S.K.W."/>
        </authorList>
    </citation>
    <scope>NUCLEOTIDE SEQUENCE</scope>
    <source>
        <strain evidence="3">Derf</strain>
        <tissue evidence="3">Whole organism</tissue>
    </source>
</reference>
<feature type="transmembrane region" description="Helical" evidence="2">
    <location>
        <begin position="12"/>
        <end position="32"/>
    </location>
</feature>
<evidence type="ECO:0000313" key="3">
    <source>
        <dbReference type="EMBL" id="KAH9494204.1"/>
    </source>
</evidence>
<proteinExistence type="predicted"/>
<dbReference type="Proteomes" id="UP000790347">
    <property type="component" value="Unassembled WGS sequence"/>
</dbReference>
<sequence>MMKQNKINEKKISLMILPYLYDAVVAVHQYWLMNYYPNIIKRKKPKIIEIIEQKKKNKAKNKITQNGQDAKKNNNK</sequence>
<keyword evidence="2" id="KW-0812">Transmembrane</keyword>
<evidence type="ECO:0000313" key="4">
    <source>
        <dbReference type="Proteomes" id="UP000790347"/>
    </source>
</evidence>
<keyword evidence="4" id="KW-1185">Reference proteome</keyword>
<evidence type="ECO:0000256" key="2">
    <source>
        <dbReference type="SAM" id="Phobius"/>
    </source>
</evidence>
<name>A0A922KZP9_DERFA</name>
<gene>
    <name evidence="3" type="ORF">DERF_014910</name>
</gene>
<reference evidence="3" key="2">
    <citation type="journal article" date="2022" name="Res Sq">
        <title>Comparative Genomics Reveals Insights into the Divergent Evolution of Astigmatic Mites and Household Pest Adaptations.</title>
        <authorList>
            <person name="Xiong Q."/>
            <person name="Wan A.T.-Y."/>
            <person name="Liu X.-Y."/>
            <person name="Fung C.S.-H."/>
            <person name="Xiao X."/>
            <person name="Malainual N."/>
            <person name="Hou J."/>
            <person name="Wang L."/>
            <person name="Wang M."/>
            <person name="Yang K."/>
            <person name="Cui Y."/>
            <person name="Leung E."/>
            <person name="Nong W."/>
            <person name="Shin S.-K."/>
            <person name="Au S."/>
            <person name="Jeong K.Y."/>
            <person name="Chew F.T."/>
            <person name="Hui J."/>
            <person name="Leung T.F."/>
            <person name="Tungtrongchitr A."/>
            <person name="Zhong N."/>
            <person name="Liu Z."/>
            <person name="Tsui S."/>
        </authorList>
    </citation>
    <scope>NUCLEOTIDE SEQUENCE</scope>
    <source>
        <strain evidence="3">Derf</strain>
        <tissue evidence="3">Whole organism</tissue>
    </source>
</reference>
<dbReference type="EMBL" id="ASGP02000008">
    <property type="protein sequence ID" value="KAH9494204.1"/>
    <property type="molecule type" value="Genomic_DNA"/>
</dbReference>
<organism evidence="3 4">
    <name type="scientific">Dermatophagoides farinae</name>
    <name type="common">American house dust mite</name>
    <dbReference type="NCBI Taxonomy" id="6954"/>
    <lineage>
        <taxon>Eukaryota</taxon>
        <taxon>Metazoa</taxon>
        <taxon>Ecdysozoa</taxon>
        <taxon>Arthropoda</taxon>
        <taxon>Chelicerata</taxon>
        <taxon>Arachnida</taxon>
        <taxon>Acari</taxon>
        <taxon>Acariformes</taxon>
        <taxon>Sarcoptiformes</taxon>
        <taxon>Astigmata</taxon>
        <taxon>Psoroptidia</taxon>
        <taxon>Analgoidea</taxon>
        <taxon>Pyroglyphidae</taxon>
        <taxon>Dermatophagoidinae</taxon>
        <taxon>Dermatophagoides</taxon>
    </lineage>
</organism>
<protein>
    <submittedName>
        <fullName evidence="3">Uncharacterized protein</fullName>
    </submittedName>
</protein>
<keyword evidence="2" id="KW-0472">Membrane</keyword>
<keyword evidence="2" id="KW-1133">Transmembrane helix</keyword>
<accession>A0A922KZP9</accession>
<dbReference type="AlphaFoldDB" id="A0A922KZP9"/>
<evidence type="ECO:0000256" key="1">
    <source>
        <dbReference type="SAM" id="MobiDB-lite"/>
    </source>
</evidence>
<feature type="region of interest" description="Disordered" evidence="1">
    <location>
        <begin position="56"/>
        <end position="76"/>
    </location>
</feature>